<accession>A0A016RRZ6</accession>
<proteinExistence type="predicted"/>
<gene>
    <name evidence="2" type="primary">Acey_s0397.g697</name>
    <name evidence="2" type="ORF">Y032_0397g697</name>
</gene>
<dbReference type="OrthoDB" id="5874079at2759"/>
<name>A0A016RRZ6_9BILA</name>
<protein>
    <submittedName>
        <fullName evidence="2">Uncharacterized protein</fullName>
    </submittedName>
</protein>
<sequence>MDSNFGGVAVFRIETAIAHQTRKHTLISVDSNLNAVLCLGAARASVQSESLLYTNHWMAGVAVHEDATKDPKIDQLPAEEKKSRRSLRGRRSSIKLVPEGASPGMVVAPLSESVVGDADMSPSAQLSKKRDRILTYMSHLQAEKEDWENRLQRREQLWERAKCIAERGLERKRIERVPVDELGRVDTGQKPRYVLNRIVRAFNKQNEDLHKQKVMNDILARRAVLKESLTKVVHKAHFVSRQIMEIERYQWGVGHDETKMGGGMCLRLVQSNPQELLVLICARFHHTCPNLNESGNELAPKGGKAPPHFASSWPTLPISNRKRAKTSSL</sequence>
<feature type="compositionally biased region" description="Basic residues" evidence="1">
    <location>
        <begin position="320"/>
        <end position="329"/>
    </location>
</feature>
<evidence type="ECO:0000256" key="1">
    <source>
        <dbReference type="SAM" id="MobiDB-lite"/>
    </source>
</evidence>
<dbReference type="AlphaFoldDB" id="A0A016RRZ6"/>
<organism evidence="2 3">
    <name type="scientific">Ancylostoma ceylanicum</name>
    <dbReference type="NCBI Taxonomy" id="53326"/>
    <lineage>
        <taxon>Eukaryota</taxon>
        <taxon>Metazoa</taxon>
        <taxon>Ecdysozoa</taxon>
        <taxon>Nematoda</taxon>
        <taxon>Chromadorea</taxon>
        <taxon>Rhabditida</taxon>
        <taxon>Rhabditina</taxon>
        <taxon>Rhabditomorpha</taxon>
        <taxon>Strongyloidea</taxon>
        <taxon>Ancylostomatidae</taxon>
        <taxon>Ancylostomatinae</taxon>
        <taxon>Ancylostoma</taxon>
    </lineage>
</organism>
<comment type="caution">
    <text evidence="2">The sequence shown here is derived from an EMBL/GenBank/DDBJ whole genome shotgun (WGS) entry which is preliminary data.</text>
</comment>
<feature type="region of interest" description="Disordered" evidence="1">
    <location>
        <begin position="297"/>
        <end position="329"/>
    </location>
</feature>
<evidence type="ECO:0000313" key="2">
    <source>
        <dbReference type="EMBL" id="EYB80902.1"/>
    </source>
</evidence>
<keyword evidence="3" id="KW-1185">Reference proteome</keyword>
<evidence type="ECO:0000313" key="3">
    <source>
        <dbReference type="Proteomes" id="UP000024635"/>
    </source>
</evidence>
<dbReference type="EMBL" id="JARK01001733">
    <property type="protein sequence ID" value="EYB80902.1"/>
    <property type="molecule type" value="Genomic_DNA"/>
</dbReference>
<reference evidence="3" key="1">
    <citation type="journal article" date="2015" name="Nat. Genet.">
        <title>The genome and transcriptome of the zoonotic hookworm Ancylostoma ceylanicum identify infection-specific gene families.</title>
        <authorList>
            <person name="Schwarz E.M."/>
            <person name="Hu Y."/>
            <person name="Antoshechkin I."/>
            <person name="Miller M.M."/>
            <person name="Sternberg P.W."/>
            <person name="Aroian R.V."/>
        </authorList>
    </citation>
    <scope>NUCLEOTIDE SEQUENCE</scope>
    <source>
        <strain evidence="3">HY135</strain>
    </source>
</reference>
<dbReference type="Proteomes" id="UP000024635">
    <property type="component" value="Unassembled WGS sequence"/>
</dbReference>